<proteinExistence type="predicted"/>
<dbReference type="RefSeq" id="WP_229485274.1">
    <property type="nucleotide sequence ID" value="NZ_JAIVFQ010000016.1"/>
</dbReference>
<reference evidence="1 2" key="1">
    <citation type="journal article" date="2021" name="Microorganisms">
        <title>Genome Evolution of Filamentous Cyanobacterium Nostoc Species: From Facultative Symbiosis to Free Living.</title>
        <authorList>
            <person name="Huo D."/>
            <person name="Li H."/>
            <person name="Cai F."/>
            <person name="Guo X."/>
            <person name="Qiao Z."/>
            <person name="Wang W."/>
            <person name="Yu G."/>
            <person name="Li R."/>
        </authorList>
    </citation>
    <scope>NUCLEOTIDE SEQUENCE [LARGE SCALE GENOMIC DNA]</scope>
    <source>
        <strain evidence="1 2">CHAB 5714</strain>
    </source>
</reference>
<dbReference type="Proteomes" id="UP001199525">
    <property type="component" value="Unassembled WGS sequence"/>
</dbReference>
<keyword evidence="2" id="KW-1185">Reference proteome</keyword>
<dbReference type="EMBL" id="JAIVFQ010000016">
    <property type="protein sequence ID" value="MCC5600189.1"/>
    <property type="molecule type" value="Genomic_DNA"/>
</dbReference>
<accession>A0ABS8I7P2</accession>
<evidence type="ECO:0000313" key="1">
    <source>
        <dbReference type="EMBL" id="MCC5600189.1"/>
    </source>
</evidence>
<protein>
    <submittedName>
        <fullName evidence="1">Uncharacterized protein</fullName>
    </submittedName>
</protein>
<gene>
    <name evidence="1" type="ORF">LC586_13365</name>
</gene>
<comment type="caution">
    <text evidence="1">The sequence shown here is derived from an EMBL/GenBank/DDBJ whole genome shotgun (WGS) entry which is preliminary data.</text>
</comment>
<name>A0ABS8I7P2_9NOSO</name>
<sequence>MLSHFGILFINDKPGGSGLGLCVYVKHNASILQAEYPKYCGFFGATVAMPAVLASLRQKCAK</sequence>
<organism evidence="1 2">
    <name type="scientific">Nostoc favosum CHAB5714</name>
    <dbReference type="NCBI Taxonomy" id="2780399"/>
    <lineage>
        <taxon>Bacteria</taxon>
        <taxon>Bacillati</taxon>
        <taxon>Cyanobacteriota</taxon>
        <taxon>Cyanophyceae</taxon>
        <taxon>Nostocales</taxon>
        <taxon>Nostocaceae</taxon>
        <taxon>Nostoc</taxon>
        <taxon>Nostoc favosum</taxon>
    </lineage>
</organism>
<evidence type="ECO:0000313" key="2">
    <source>
        <dbReference type="Proteomes" id="UP001199525"/>
    </source>
</evidence>